<evidence type="ECO:0000256" key="4">
    <source>
        <dbReference type="ARBA" id="ARBA00013076"/>
    </source>
</evidence>
<feature type="compositionally biased region" description="Polar residues" evidence="16">
    <location>
        <begin position="469"/>
        <end position="484"/>
    </location>
</feature>
<keyword evidence="6" id="KW-0285">Flavoprotein</keyword>
<proteinExistence type="inferred from homology"/>
<feature type="region of interest" description="Disordered" evidence="16">
    <location>
        <begin position="447"/>
        <end position="484"/>
    </location>
</feature>
<evidence type="ECO:0000256" key="3">
    <source>
        <dbReference type="ARBA" id="ARBA00007588"/>
    </source>
</evidence>
<dbReference type="SUPFAM" id="SSF51905">
    <property type="entry name" value="FAD/NAD(P)-binding domain"/>
    <property type="match status" value="1"/>
</dbReference>
<name>A0ABZ2ZVT1_9MICC</name>
<dbReference type="PANTHER" id="PTHR42802:SF1">
    <property type="entry name" value="L-ORNITHINE N(5)-MONOOXYGENASE"/>
    <property type="match status" value="1"/>
</dbReference>
<evidence type="ECO:0000256" key="5">
    <source>
        <dbReference type="ARBA" id="ARBA00016406"/>
    </source>
</evidence>
<dbReference type="Proteomes" id="UP001448858">
    <property type="component" value="Chromosome"/>
</dbReference>
<evidence type="ECO:0000256" key="12">
    <source>
        <dbReference type="ARBA" id="ARBA00031158"/>
    </source>
</evidence>
<keyword evidence="8" id="KW-0521">NADP</keyword>
<reference evidence="17 18" key="1">
    <citation type="submission" date="2024-04" db="EMBL/GenBank/DDBJ databases">
        <title>Arthrobacter sp. from Plains bison fecal sample.</title>
        <authorList>
            <person name="Ruzzini A."/>
        </authorList>
    </citation>
    <scope>NUCLEOTIDE SEQUENCE [LARGE SCALE GENOMIC DNA]</scope>
    <source>
        <strain evidence="17 18">EINP1</strain>
    </source>
</reference>
<comment type="catalytic activity">
    <reaction evidence="15">
        <text>L-lysine + NADPH + O2 = N(6)-hydroxy-L-lysine + NADP(+) + H2O</text>
        <dbReference type="Rhea" id="RHEA:23228"/>
        <dbReference type="ChEBI" id="CHEBI:15377"/>
        <dbReference type="ChEBI" id="CHEBI:15379"/>
        <dbReference type="ChEBI" id="CHEBI:32551"/>
        <dbReference type="ChEBI" id="CHEBI:57783"/>
        <dbReference type="ChEBI" id="CHEBI:57820"/>
        <dbReference type="ChEBI" id="CHEBI:58349"/>
        <dbReference type="EC" id="1.14.13.59"/>
    </reaction>
</comment>
<evidence type="ECO:0000256" key="2">
    <source>
        <dbReference type="ARBA" id="ARBA00004924"/>
    </source>
</evidence>
<dbReference type="Pfam" id="PF13434">
    <property type="entry name" value="Lys_Orn_oxgnase"/>
    <property type="match status" value="1"/>
</dbReference>
<dbReference type="InterPro" id="IPR025700">
    <property type="entry name" value="Lys/Orn_oxygenase"/>
</dbReference>
<keyword evidence="10 17" id="KW-0503">Monooxygenase</keyword>
<sequence>MKHSPLSGPRPKETGAANEHIHDAVGIGVGPFNLGLAALADPIDELDLVFVDQRPGFDWHPGMMLDTAHLQVPFMADLVTLADPTSPYSFLNFLKETGRLYRFYIRENFYPLRAEFNAYCQWVADALPNVHFGERVTEVRYDDGVYFVFTDGPGGKGVRLGRRLVLGTGTSPHVPAAARAISGAGGLVLHNADYLGRKAELQSSPSITVLGSGQSAAEIYLDLLQDLPLHGYELNWVTRSGRFFPLEYTKLTLEMTSPEYVDYFHALPESTRDTLVSTQKNLYKGIDAELINDIYDTLYAQSLDGEPRTRLLTHMELRGARYEPETGGHTLELHHDELDRTLLLKTDAVVLGTGYAYREPEFLTGIPGRIRRDSAGRFDVDRNYGIGTTPGEIFVQNAELHTHGFVSPDLGMAAYRNSVIIREMLGHEHYRVERAIAFQEFGVPQESAWTPESTGASARTAGRGGASANAVSASRLSNNERVPA</sequence>
<dbReference type="InterPro" id="IPR036188">
    <property type="entry name" value="FAD/NAD-bd_sf"/>
</dbReference>
<dbReference type="EC" id="1.14.13.59" evidence="4"/>
<evidence type="ECO:0000256" key="15">
    <source>
        <dbReference type="ARBA" id="ARBA00048407"/>
    </source>
</evidence>
<dbReference type="Gene3D" id="3.50.50.60">
    <property type="entry name" value="FAD/NAD(P)-binding domain"/>
    <property type="match status" value="1"/>
</dbReference>
<keyword evidence="18" id="KW-1185">Reference proteome</keyword>
<evidence type="ECO:0000313" key="18">
    <source>
        <dbReference type="Proteomes" id="UP001448858"/>
    </source>
</evidence>
<comment type="cofactor">
    <cofactor evidence="1">
        <name>FAD</name>
        <dbReference type="ChEBI" id="CHEBI:57692"/>
    </cofactor>
</comment>
<evidence type="ECO:0000256" key="11">
    <source>
        <dbReference type="ARBA" id="ARBA00029939"/>
    </source>
</evidence>
<dbReference type="PANTHER" id="PTHR42802">
    <property type="entry name" value="MONOOXYGENASE"/>
    <property type="match status" value="1"/>
</dbReference>
<keyword evidence="7" id="KW-0274">FAD</keyword>
<evidence type="ECO:0000256" key="9">
    <source>
        <dbReference type="ARBA" id="ARBA00023002"/>
    </source>
</evidence>
<protein>
    <recommendedName>
        <fullName evidence="5">L-lysine N6-monooxygenase MbtG</fullName>
        <ecNumber evidence="4">1.14.13.59</ecNumber>
    </recommendedName>
    <alternativeName>
        <fullName evidence="14">Lysine 6-N-hydroxylase</fullName>
    </alternativeName>
    <alternativeName>
        <fullName evidence="13">Lysine N6-hydroxylase</fullName>
    </alternativeName>
    <alternativeName>
        <fullName evidence="11">Lysine-N-oxygenase</fullName>
    </alternativeName>
    <alternativeName>
        <fullName evidence="12">Mycobactin synthase protein G</fullName>
    </alternativeName>
</protein>
<evidence type="ECO:0000256" key="6">
    <source>
        <dbReference type="ARBA" id="ARBA00022630"/>
    </source>
</evidence>
<comment type="pathway">
    <text evidence="2">Siderophore biosynthesis.</text>
</comment>
<comment type="similarity">
    <text evidence="3">Belongs to the lysine N(6)-hydroxylase/L-ornithine N(5)-oxygenase family.</text>
</comment>
<evidence type="ECO:0000313" key="17">
    <source>
        <dbReference type="EMBL" id="WZP15290.1"/>
    </source>
</evidence>
<evidence type="ECO:0000256" key="14">
    <source>
        <dbReference type="ARBA" id="ARBA00032738"/>
    </source>
</evidence>
<evidence type="ECO:0000256" key="7">
    <source>
        <dbReference type="ARBA" id="ARBA00022827"/>
    </source>
</evidence>
<dbReference type="GO" id="GO:0004497">
    <property type="term" value="F:monooxygenase activity"/>
    <property type="evidence" value="ECO:0007669"/>
    <property type="project" value="UniProtKB-KW"/>
</dbReference>
<evidence type="ECO:0000256" key="1">
    <source>
        <dbReference type="ARBA" id="ARBA00001974"/>
    </source>
</evidence>
<evidence type="ECO:0000256" key="13">
    <source>
        <dbReference type="ARBA" id="ARBA00032493"/>
    </source>
</evidence>
<evidence type="ECO:0000256" key="16">
    <source>
        <dbReference type="SAM" id="MobiDB-lite"/>
    </source>
</evidence>
<dbReference type="EMBL" id="CP151657">
    <property type="protein sequence ID" value="WZP15290.1"/>
    <property type="molecule type" value="Genomic_DNA"/>
</dbReference>
<gene>
    <name evidence="17" type="ORF">AAE021_14115</name>
</gene>
<dbReference type="RefSeq" id="WP_342022956.1">
    <property type="nucleotide sequence ID" value="NZ_CP151657.1"/>
</dbReference>
<evidence type="ECO:0000256" key="8">
    <source>
        <dbReference type="ARBA" id="ARBA00022857"/>
    </source>
</evidence>
<organism evidence="17 18">
    <name type="scientific">Arthrobacter citreus</name>
    <dbReference type="NCBI Taxonomy" id="1670"/>
    <lineage>
        <taxon>Bacteria</taxon>
        <taxon>Bacillati</taxon>
        <taxon>Actinomycetota</taxon>
        <taxon>Actinomycetes</taxon>
        <taxon>Micrococcales</taxon>
        <taxon>Micrococcaceae</taxon>
        <taxon>Arthrobacter</taxon>
    </lineage>
</organism>
<keyword evidence="9" id="KW-0560">Oxidoreductase</keyword>
<evidence type="ECO:0000256" key="10">
    <source>
        <dbReference type="ARBA" id="ARBA00023033"/>
    </source>
</evidence>
<accession>A0ABZ2ZVT1</accession>